<proteinExistence type="predicted"/>
<keyword evidence="3" id="KW-1185">Reference proteome</keyword>
<gene>
    <name evidence="2" type="ORF">BV898_02056</name>
</gene>
<accession>A0A1W0X9D4</accession>
<protein>
    <submittedName>
        <fullName evidence="2">Uncharacterized protein</fullName>
    </submittedName>
</protein>
<name>A0A1W0X9D4_HYPEX</name>
<reference evidence="3" key="1">
    <citation type="submission" date="2017-01" db="EMBL/GenBank/DDBJ databases">
        <title>Comparative genomics of anhydrobiosis in the tardigrade Hypsibius dujardini.</title>
        <authorList>
            <person name="Yoshida Y."/>
            <person name="Koutsovoulos G."/>
            <person name="Laetsch D."/>
            <person name="Stevens L."/>
            <person name="Kumar S."/>
            <person name="Horikawa D."/>
            <person name="Ishino K."/>
            <person name="Komine S."/>
            <person name="Tomita M."/>
            <person name="Blaxter M."/>
            <person name="Arakawa K."/>
        </authorList>
    </citation>
    <scope>NUCLEOTIDE SEQUENCE [LARGE SCALE GENOMIC DNA]</scope>
    <source>
        <strain evidence="3">Z151</strain>
    </source>
</reference>
<dbReference type="OrthoDB" id="409543at2759"/>
<organism evidence="2 3">
    <name type="scientific">Hypsibius exemplaris</name>
    <name type="common">Freshwater tardigrade</name>
    <dbReference type="NCBI Taxonomy" id="2072580"/>
    <lineage>
        <taxon>Eukaryota</taxon>
        <taxon>Metazoa</taxon>
        <taxon>Ecdysozoa</taxon>
        <taxon>Tardigrada</taxon>
        <taxon>Eutardigrada</taxon>
        <taxon>Parachela</taxon>
        <taxon>Hypsibioidea</taxon>
        <taxon>Hypsibiidae</taxon>
        <taxon>Hypsibius</taxon>
    </lineage>
</organism>
<comment type="caution">
    <text evidence="2">The sequence shown here is derived from an EMBL/GenBank/DDBJ whole genome shotgun (WGS) entry which is preliminary data.</text>
</comment>
<dbReference type="Proteomes" id="UP000192578">
    <property type="component" value="Unassembled WGS sequence"/>
</dbReference>
<dbReference type="AlphaFoldDB" id="A0A1W0X9D4"/>
<evidence type="ECO:0000256" key="1">
    <source>
        <dbReference type="SAM" id="MobiDB-lite"/>
    </source>
</evidence>
<evidence type="ECO:0000313" key="2">
    <source>
        <dbReference type="EMBL" id="OQV24103.1"/>
    </source>
</evidence>
<feature type="region of interest" description="Disordered" evidence="1">
    <location>
        <begin position="223"/>
        <end position="271"/>
    </location>
</feature>
<dbReference type="EMBL" id="MTYJ01000008">
    <property type="protein sequence ID" value="OQV24103.1"/>
    <property type="molecule type" value="Genomic_DNA"/>
</dbReference>
<evidence type="ECO:0000313" key="3">
    <source>
        <dbReference type="Proteomes" id="UP000192578"/>
    </source>
</evidence>
<sequence length="341" mass="38339">MSMNLVQEDPSLAEVVPEVCEYTYERKAPIWDVRSPGWSWIDKMAYHSFFHDRRLDGRHAVECLGAAFGVPLWGFVTVDHRRCPGHSQRALTAAVSHAFTTGDHVGTLLSVLRVPCCAPLHDDFHCPAAGLDDSQSPPRTLPRLRLLLIVFVFRFPTTPPHFFHHHRDYVDLFRSGTRDFRGGTRHGACFGRYCDFRQRGGTGTSACDFVNEEQARRSVTRLVRQHGAVGRRDSSTRNKHGAVRGGTREWSPRRTRHRACPGGTPTSSNEEEQGTVLFPVFGGRGDRFDRPRLHRHPTGGVQAHQHMDPAMGGMRKSTTIMETRQGPLPVSDRDGVCWVSN</sequence>